<dbReference type="PANTHER" id="PTHR42832">
    <property type="entry name" value="AMINO ACID AMINOTRANSFERASE"/>
    <property type="match status" value="1"/>
</dbReference>
<comment type="caution">
    <text evidence="6">The sequence shown here is derived from an EMBL/GenBank/DDBJ whole genome shotgun (WGS) entry which is preliminary data.</text>
</comment>
<evidence type="ECO:0000256" key="4">
    <source>
        <dbReference type="SAM" id="MobiDB-lite"/>
    </source>
</evidence>
<evidence type="ECO:0000256" key="3">
    <source>
        <dbReference type="ARBA" id="ARBA00022679"/>
    </source>
</evidence>
<dbReference type="GO" id="GO:0008483">
    <property type="term" value="F:transaminase activity"/>
    <property type="evidence" value="ECO:0007669"/>
    <property type="project" value="UniProtKB-KW"/>
</dbReference>
<evidence type="ECO:0000256" key="2">
    <source>
        <dbReference type="ARBA" id="ARBA00022576"/>
    </source>
</evidence>
<protein>
    <submittedName>
        <fullName evidence="6">Pyridoxal phosphate-dependent aminotransferase</fullName>
    </submittedName>
</protein>
<gene>
    <name evidence="6" type="ORF">RND61_13630</name>
</gene>
<dbReference type="Proteomes" id="UP001250181">
    <property type="component" value="Unassembled WGS sequence"/>
</dbReference>
<dbReference type="SUPFAM" id="SSF53383">
    <property type="entry name" value="PLP-dependent transferases"/>
    <property type="match status" value="1"/>
</dbReference>
<dbReference type="Pfam" id="PF00155">
    <property type="entry name" value="Aminotran_1_2"/>
    <property type="match status" value="1"/>
</dbReference>
<evidence type="ECO:0000256" key="1">
    <source>
        <dbReference type="ARBA" id="ARBA00001933"/>
    </source>
</evidence>
<feature type="region of interest" description="Disordered" evidence="4">
    <location>
        <begin position="425"/>
        <end position="445"/>
    </location>
</feature>
<dbReference type="EMBL" id="JAWCTQ010000014">
    <property type="protein sequence ID" value="MDT9683105.1"/>
    <property type="molecule type" value="Genomic_DNA"/>
</dbReference>
<feature type="domain" description="Aminotransferase class I/classII large" evidence="5">
    <location>
        <begin position="69"/>
        <end position="420"/>
    </location>
</feature>
<keyword evidence="2 6" id="KW-0032">Aminotransferase</keyword>
<dbReference type="InterPro" id="IPR050881">
    <property type="entry name" value="LL-DAP_aminotransferase"/>
</dbReference>
<accession>A0ABU3QK13</accession>
<reference evidence="6 7" key="1">
    <citation type="submission" date="2023-09" db="EMBL/GenBank/DDBJ databases">
        <title>Streptomyces sp. nov.: A antagonism against Alternaria gaisen Producing Streptochlin, Isolated from Tamarix root soil.</title>
        <authorList>
            <person name="Chen Y."/>
        </authorList>
    </citation>
    <scope>NUCLEOTIDE SEQUENCE [LARGE SCALE GENOMIC DNA]</scope>
    <source>
        <strain evidence="6 7">TRM76323</strain>
    </source>
</reference>
<dbReference type="CDD" id="cd00609">
    <property type="entry name" value="AAT_like"/>
    <property type="match status" value="1"/>
</dbReference>
<keyword evidence="7" id="KW-1185">Reference proteome</keyword>
<dbReference type="InterPro" id="IPR015421">
    <property type="entry name" value="PyrdxlP-dep_Trfase_major"/>
</dbReference>
<keyword evidence="3" id="KW-0808">Transferase</keyword>
<dbReference type="InterPro" id="IPR015424">
    <property type="entry name" value="PyrdxlP-dep_Trfase"/>
</dbReference>
<evidence type="ECO:0000313" key="7">
    <source>
        <dbReference type="Proteomes" id="UP001250181"/>
    </source>
</evidence>
<organism evidence="6 7">
    <name type="scientific">Streptomyces tamarix</name>
    <dbReference type="NCBI Taxonomy" id="3078565"/>
    <lineage>
        <taxon>Bacteria</taxon>
        <taxon>Bacillati</taxon>
        <taxon>Actinomycetota</taxon>
        <taxon>Actinomycetes</taxon>
        <taxon>Kitasatosporales</taxon>
        <taxon>Streptomycetaceae</taxon>
        <taxon>Streptomyces</taxon>
    </lineage>
</organism>
<proteinExistence type="predicted"/>
<dbReference type="RefSeq" id="WP_315878182.1">
    <property type="nucleotide sequence ID" value="NZ_JAWCTQ010000014.1"/>
</dbReference>
<dbReference type="Gene3D" id="3.40.640.10">
    <property type="entry name" value="Type I PLP-dependent aspartate aminotransferase-like (Major domain)"/>
    <property type="match status" value="1"/>
</dbReference>
<comment type="cofactor">
    <cofactor evidence="1">
        <name>pyridoxal 5'-phosphate</name>
        <dbReference type="ChEBI" id="CHEBI:597326"/>
    </cofactor>
</comment>
<dbReference type="PANTHER" id="PTHR42832:SF3">
    <property type="entry name" value="L-GLUTAMINE--4-(METHYLSULFANYL)-2-OXOBUTANOATE AMINOTRANSFERASE"/>
    <property type="match status" value="1"/>
</dbReference>
<sequence length="445" mass="48626">MQPLTDVLGPKRDDNPYGDVQLLREYQGSGGDPDSLLYLSLGETWTETAPGLRSALARQVPTYAHGYLLTPYGLPALHTVLRDYVTSTHRLEDVDRERYDTAVVQSGTRQAMFDLGRLLLADHHDGSHPPVLFCSGPGWDYPGVFGGLGFQVAYYPLAAENAYRPDPGGIASALTEAHRSAPRSARLLALNPQHDPTAVDWPPDAMRAIITAAVETGTAILLDDAYYALHDPGTTATSGLRLLLEHTARTPCTAPWLAVRTLGKQFHCNGWAIGAMTSTRETLTALVTRMRDQHSLTCALPLQAAMAVWLEDPAAASFVERLRVRYASGRRRLIDRLVGDLGYPRDSLVPGTCTPFLRVPVPPAYRGRARDYRRAGMLRAHVLLGEGSMTPAESLTHEKDSYVRYYLGHPSEVLDRALDRLGEAGLGWDAEPTPPSGTEGDDHDG</sequence>
<evidence type="ECO:0000313" key="6">
    <source>
        <dbReference type="EMBL" id="MDT9683105.1"/>
    </source>
</evidence>
<evidence type="ECO:0000259" key="5">
    <source>
        <dbReference type="Pfam" id="PF00155"/>
    </source>
</evidence>
<dbReference type="InterPro" id="IPR004839">
    <property type="entry name" value="Aminotransferase_I/II_large"/>
</dbReference>
<name>A0ABU3QK13_9ACTN</name>